<dbReference type="Gene3D" id="3.40.50.1460">
    <property type="match status" value="1"/>
</dbReference>
<reference evidence="4" key="1">
    <citation type="submission" date="2022-11" db="EMBL/GenBank/DDBJ databases">
        <title>Genome Sequence of Cubamyces cubensis.</title>
        <authorList>
            <person name="Buettner E."/>
        </authorList>
    </citation>
    <scope>NUCLEOTIDE SEQUENCE</scope>
    <source>
        <strain evidence="4">MPL-01</strain>
    </source>
</reference>
<dbReference type="Proteomes" id="UP001215151">
    <property type="component" value="Unassembled WGS sequence"/>
</dbReference>
<dbReference type="GO" id="GO:0005737">
    <property type="term" value="C:cytoplasm"/>
    <property type="evidence" value="ECO:0007669"/>
    <property type="project" value="TreeGrafter"/>
</dbReference>
<evidence type="ECO:0000313" key="4">
    <source>
        <dbReference type="EMBL" id="KAJ8462265.1"/>
    </source>
</evidence>
<dbReference type="GO" id="GO:0006508">
    <property type="term" value="P:proteolysis"/>
    <property type="evidence" value="ECO:0007669"/>
    <property type="project" value="InterPro"/>
</dbReference>
<dbReference type="InterPro" id="IPR050452">
    <property type="entry name" value="Metacaspase"/>
</dbReference>
<evidence type="ECO:0000313" key="5">
    <source>
        <dbReference type="Proteomes" id="UP001215151"/>
    </source>
</evidence>
<sequence length="434" mass="48759">MHSNSFGTMQTYDQPPPPAPGPPVQKALVIGINYAEKGKEGGALCGGQRDALAWKDLLISTYGYREADINILQQINLLVKALPVDSRLVFYYAGHTDQLQTDSINEDDGFDECIVPASDPRNLNGYPPDHDRIIDNELRAKLVDRLPEGVFLTAIIDSCHSGTLLDLDHYHCNAVYFPWLNRGVRRLSRPKWQLVRVALERGFARFGDSKDSRIVRITHQTPEEAARTEKKRCAAHASEGNIVRRGRSSKARASGRGGDGPFKSSVEGNRNLLQRVATTIANKCSTIELPKALRRGYSFDSHLKFPQALKDFLFVDDVNRRTASPESAKRGKCDGWCEHVTDTRAAYVVSIAACNDYQSAYEHPRGLSMTQILIPLLKEDPHPPCRQLVQRLGYKQHEMSMDVHAASRRQWEKMKRGGRLGSQRRLSDEDILIM</sequence>
<dbReference type="Pfam" id="PF00656">
    <property type="entry name" value="Peptidase_C14"/>
    <property type="match status" value="1"/>
</dbReference>
<comment type="caution">
    <text evidence="4">The sequence shown here is derived from an EMBL/GenBank/DDBJ whole genome shotgun (WGS) entry which is preliminary data.</text>
</comment>
<dbReference type="PANTHER" id="PTHR48104:SF30">
    <property type="entry name" value="METACASPASE-1"/>
    <property type="match status" value="1"/>
</dbReference>
<dbReference type="InterPro" id="IPR011600">
    <property type="entry name" value="Pept_C14_caspase"/>
</dbReference>
<organism evidence="4 5">
    <name type="scientific">Trametes cubensis</name>
    <dbReference type="NCBI Taxonomy" id="1111947"/>
    <lineage>
        <taxon>Eukaryota</taxon>
        <taxon>Fungi</taxon>
        <taxon>Dikarya</taxon>
        <taxon>Basidiomycota</taxon>
        <taxon>Agaricomycotina</taxon>
        <taxon>Agaricomycetes</taxon>
        <taxon>Polyporales</taxon>
        <taxon>Polyporaceae</taxon>
        <taxon>Trametes</taxon>
    </lineage>
</organism>
<gene>
    <name evidence="4" type="ORF">ONZ51_g11009</name>
</gene>
<evidence type="ECO:0000256" key="1">
    <source>
        <dbReference type="ARBA" id="ARBA00009005"/>
    </source>
</evidence>
<keyword evidence="5" id="KW-1185">Reference proteome</keyword>
<dbReference type="PANTHER" id="PTHR48104">
    <property type="entry name" value="METACASPASE-4"/>
    <property type="match status" value="1"/>
</dbReference>
<protein>
    <recommendedName>
        <fullName evidence="3">Peptidase C14 caspase domain-containing protein</fullName>
    </recommendedName>
</protein>
<feature type="domain" description="Peptidase C14 caspase" evidence="3">
    <location>
        <begin position="26"/>
        <end position="330"/>
    </location>
</feature>
<feature type="region of interest" description="Disordered" evidence="2">
    <location>
        <begin position="1"/>
        <end position="24"/>
    </location>
</feature>
<dbReference type="AlphaFoldDB" id="A0AAD7X5S9"/>
<comment type="similarity">
    <text evidence="1">Belongs to the peptidase C14B family.</text>
</comment>
<name>A0AAD7X5S9_9APHY</name>
<feature type="region of interest" description="Disordered" evidence="2">
    <location>
        <begin position="244"/>
        <end position="265"/>
    </location>
</feature>
<dbReference type="EMBL" id="JAPEVG010000481">
    <property type="protein sequence ID" value="KAJ8462265.1"/>
    <property type="molecule type" value="Genomic_DNA"/>
</dbReference>
<evidence type="ECO:0000256" key="2">
    <source>
        <dbReference type="SAM" id="MobiDB-lite"/>
    </source>
</evidence>
<feature type="compositionally biased region" description="Polar residues" evidence="2">
    <location>
        <begin position="1"/>
        <end position="13"/>
    </location>
</feature>
<evidence type="ECO:0000259" key="3">
    <source>
        <dbReference type="Pfam" id="PF00656"/>
    </source>
</evidence>
<feature type="compositionally biased region" description="Pro residues" evidence="2">
    <location>
        <begin position="14"/>
        <end position="23"/>
    </location>
</feature>
<proteinExistence type="inferred from homology"/>
<accession>A0AAD7X5S9</accession>
<dbReference type="GO" id="GO:0004197">
    <property type="term" value="F:cysteine-type endopeptidase activity"/>
    <property type="evidence" value="ECO:0007669"/>
    <property type="project" value="InterPro"/>
</dbReference>